<reference evidence="1" key="1">
    <citation type="submission" date="2014-11" db="EMBL/GenBank/DDBJ databases">
        <authorList>
            <person name="Amaro Gonzalez C."/>
        </authorList>
    </citation>
    <scope>NUCLEOTIDE SEQUENCE</scope>
</reference>
<sequence length="51" mass="5553">MLISTVTADEQQRCFCWDGNTVLSGGQSGDLLVWDIMAAKVTDRIPGIQVL</sequence>
<dbReference type="SUPFAM" id="SSF50978">
    <property type="entry name" value="WD40 repeat-like"/>
    <property type="match status" value="1"/>
</dbReference>
<dbReference type="AlphaFoldDB" id="A0A0E9SQD1"/>
<evidence type="ECO:0000313" key="1">
    <source>
        <dbReference type="EMBL" id="JAH43574.1"/>
    </source>
</evidence>
<dbReference type="InterPro" id="IPR036322">
    <property type="entry name" value="WD40_repeat_dom_sf"/>
</dbReference>
<organism evidence="1">
    <name type="scientific">Anguilla anguilla</name>
    <name type="common">European freshwater eel</name>
    <name type="synonym">Muraena anguilla</name>
    <dbReference type="NCBI Taxonomy" id="7936"/>
    <lineage>
        <taxon>Eukaryota</taxon>
        <taxon>Metazoa</taxon>
        <taxon>Chordata</taxon>
        <taxon>Craniata</taxon>
        <taxon>Vertebrata</taxon>
        <taxon>Euteleostomi</taxon>
        <taxon>Actinopterygii</taxon>
        <taxon>Neopterygii</taxon>
        <taxon>Teleostei</taxon>
        <taxon>Anguilliformes</taxon>
        <taxon>Anguillidae</taxon>
        <taxon>Anguilla</taxon>
    </lineage>
</organism>
<name>A0A0E9SQD1_ANGAN</name>
<accession>A0A0E9SQD1</accession>
<evidence type="ECO:0008006" key="2">
    <source>
        <dbReference type="Google" id="ProtNLM"/>
    </source>
</evidence>
<reference evidence="1" key="2">
    <citation type="journal article" date="2015" name="Fish Shellfish Immunol.">
        <title>Early steps in the European eel (Anguilla anguilla)-Vibrio vulnificus interaction in the gills: Role of the RtxA13 toxin.</title>
        <authorList>
            <person name="Callol A."/>
            <person name="Pajuelo D."/>
            <person name="Ebbesson L."/>
            <person name="Teles M."/>
            <person name="MacKenzie S."/>
            <person name="Amaro C."/>
        </authorList>
    </citation>
    <scope>NUCLEOTIDE SEQUENCE</scope>
</reference>
<proteinExistence type="predicted"/>
<protein>
    <recommendedName>
        <fullName evidence="2">Anaphase-promoting complex subunit 4 WD40 domain-containing protein</fullName>
    </recommendedName>
</protein>
<dbReference type="EMBL" id="GBXM01065003">
    <property type="protein sequence ID" value="JAH43574.1"/>
    <property type="molecule type" value="Transcribed_RNA"/>
</dbReference>